<protein>
    <submittedName>
        <fullName evidence="4">Quinone oxidoreductase</fullName>
    </submittedName>
</protein>
<dbReference type="InterPro" id="IPR036291">
    <property type="entry name" value="NAD(P)-bd_dom_sf"/>
</dbReference>
<dbReference type="OrthoDB" id="809632at2759"/>
<dbReference type="Pfam" id="PF00107">
    <property type="entry name" value="ADH_zinc_N"/>
    <property type="match status" value="1"/>
</dbReference>
<keyword evidence="5" id="KW-1185">Reference proteome</keyword>
<evidence type="ECO:0000256" key="1">
    <source>
        <dbReference type="ARBA" id="ARBA00023002"/>
    </source>
</evidence>
<dbReference type="Pfam" id="PF16884">
    <property type="entry name" value="ADH_N_2"/>
    <property type="match status" value="1"/>
</dbReference>
<evidence type="ECO:0000313" key="5">
    <source>
        <dbReference type="Proteomes" id="UP000092555"/>
    </source>
</evidence>
<accession>A0A1A0H9D6</accession>
<dbReference type="Gene3D" id="3.40.50.720">
    <property type="entry name" value="NAD(P)-binding Rossmann-like Domain"/>
    <property type="match status" value="1"/>
</dbReference>
<keyword evidence="1" id="KW-0560">Oxidoreductase</keyword>
<dbReference type="RefSeq" id="XP_018711010.1">
    <property type="nucleotide sequence ID" value="XM_018857726.1"/>
</dbReference>
<dbReference type="GeneID" id="30030702"/>
<dbReference type="Gene3D" id="3.90.180.10">
    <property type="entry name" value="Medium-chain alcohol dehydrogenases, catalytic domain"/>
    <property type="match status" value="1"/>
</dbReference>
<dbReference type="Proteomes" id="UP000092555">
    <property type="component" value="Unassembled WGS sequence"/>
</dbReference>
<dbReference type="FunFam" id="3.40.50.720:FF:000121">
    <property type="entry name" value="Prostaglandin reductase 2"/>
    <property type="match status" value="1"/>
</dbReference>
<feature type="domain" description="Oxidoreductase N-terminal" evidence="3">
    <location>
        <begin position="27"/>
        <end position="122"/>
    </location>
</feature>
<name>A0A1A0H9D6_9ASCO</name>
<evidence type="ECO:0000259" key="2">
    <source>
        <dbReference type="Pfam" id="PF00107"/>
    </source>
</evidence>
<dbReference type="InterPro" id="IPR045010">
    <property type="entry name" value="MDR_fam"/>
</dbReference>
<dbReference type="EMBL" id="LXTC01000004">
    <property type="protein sequence ID" value="OBA20488.1"/>
    <property type="molecule type" value="Genomic_DNA"/>
</dbReference>
<dbReference type="GO" id="GO:0016628">
    <property type="term" value="F:oxidoreductase activity, acting on the CH-CH group of donors, NAD or NADP as acceptor"/>
    <property type="evidence" value="ECO:0007669"/>
    <property type="project" value="InterPro"/>
</dbReference>
<dbReference type="CDD" id="cd05288">
    <property type="entry name" value="PGDH"/>
    <property type="match status" value="1"/>
</dbReference>
<organism evidence="4 5">
    <name type="scientific">Metschnikowia bicuspidata var. bicuspidata NRRL YB-4993</name>
    <dbReference type="NCBI Taxonomy" id="869754"/>
    <lineage>
        <taxon>Eukaryota</taxon>
        <taxon>Fungi</taxon>
        <taxon>Dikarya</taxon>
        <taxon>Ascomycota</taxon>
        <taxon>Saccharomycotina</taxon>
        <taxon>Pichiomycetes</taxon>
        <taxon>Metschnikowiaceae</taxon>
        <taxon>Metschnikowia</taxon>
    </lineage>
</organism>
<dbReference type="PANTHER" id="PTHR43205">
    <property type="entry name" value="PROSTAGLANDIN REDUCTASE"/>
    <property type="match status" value="1"/>
</dbReference>
<sequence length="363" mass="39755">MVVPKEARCFVLNEPPVAEVNLDPESANATFKLVKKPLRDLNSGEILVKTLYLSNDPTQRAWIQKGLKPESMYVEPVTQGEIMRLVGLGQVVALKNGKYKEGDILNTTLKWSDYSIISESAIFSKISDTSVPLPMYLDVLGTTGLTAYFGLLQVAKLKSSDVVVISAALGATGSMCVQIAKKVIGCKKVIGISGGREKCHFVELLGADHCVDYHSKSFQKDLSRAIGKDKFCDVFFDGVGGKILDAALGMMRPFGRVVACGAIAGYNDFGQSRVLNWPQIVVKRLNVKGFIVLDFIDQYAEGIRKLHLWIELGLIRYDKSTYSVVDLTGTDADFAKIPASWGELFKPTKGPGKLLTQVSRPKL</sequence>
<dbReference type="InterPro" id="IPR011032">
    <property type="entry name" value="GroES-like_sf"/>
</dbReference>
<comment type="caution">
    <text evidence="4">The sequence shown here is derived from an EMBL/GenBank/DDBJ whole genome shotgun (WGS) entry which is preliminary data.</text>
</comment>
<dbReference type="InterPro" id="IPR013149">
    <property type="entry name" value="ADH-like_C"/>
</dbReference>
<evidence type="ECO:0000259" key="3">
    <source>
        <dbReference type="Pfam" id="PF16884"/>
    </source>
</evidence>
<gene>
    <name evidence="4" type="ORF">METBIDRAFT_43962</name>
</gene>
<dbReference type="AlphaFoldDB" id="A0A1A0H9D6"/>
<dbReference type="SUPFAM" id="SSF50129">
    <property type="entry name" value="GroES-like"/>
    <property type="match status" value="1"/>
</dbReference>
<feature type="domain" description="Alcohol dehydrogenase-like C-terminal" evidence="2">
    <location>
        <begin position="172"/>
        <end position="304"/>
    </location>
</feature>
<dbReference type="SUPFAM" id="SSF51735">
    <property type="entry name" value="NAD(P)-binding Rossmann-fold domains"/>
    <property type="match status" value="1"/>
</dbReference>
<proteinExistence type="predicted"/>
<dbReference type="InterPro" id="IPR041694">
    <property type="entry name" value="ADH_N_2"/>
</dbReference>
<dbReference type="PANTHER" id="PTHR43205:SF19">
    <property type="entry name" value="ENOYL REDUCTASE (ER) DOMAIN-CONTAINING PROTEIN"/>
    <property type="match status" value="1"/>
</dbReference>
<reference evidence="4 5" key="1">
    <citation type="submission" date="2016-05" db="EMBL/GenBank/DDBJ databases">
        <title>Comparative genomics of biotechnologically important yeasts.</title>
        <authorList>
            <consortium name="DOE Joint Genome Institute"/>
            <person name="Riley R."/>
            <person name="Haridas S."/>
            <person name="Wolfe K.H."/>
            <person name="Lopes M.R."/>
            <person name="Hittinger C.T."/>
            <person name="Goker M."/>
            <person name="Salamov A."/>
            <person name="Wisecaver J."/>
            <person name="Long T.M."/>
            <person name="Aerts A.L."/>
            <person name="Barry K."/>
            <person name="Choi C."/>
            <person name="Clum A."/>
            <person name="Coughlan A.Y."/>
            <person name="Deshpande S."/>
            <person name="Douglass A.P."/>
            <person name="Hanson S.J."/>
            <person name="Klenk H.-P."/>
            <person name="LaButti K."/>
            <person name="Lapidus A."/>
            <person name="Lindquist E."/>
            <person name="Lipzen A."/>
            <person name="Meier-kolthoff J.P."/>
            <person name="Ohm R.A."/>
            <person name="Otillar R.P."/>
            <person name="Pangilinan J."/>
            <person name="Peng Y."/>
            <person name="Rokas A."/>
            <person name="Rosa C.A."/>
            <person name="Scheuner C."/>
            <person name="Sibirny A.A."/>
            <person name="Slot J.C."/>
            <person name="Stielow J.B."/>
            <person name="Sun H."/>
            <person name="Kurtzman C.P."/>
            <person name="Blackwell M."/>
            <person name="Grigoriev I.V."/>
            <person name="Jeffries T.W."/>
        </authorList>
    </citation>
    <scope>NUCLEOTIDE SEQUENCE [LARGE SCALE GENOMIC DNA]</scope>
    <source>
        <strain evidence="4 5">NRRL YB-4993</strain>
    </source>
</reference>
<evidence type="ECO:0000313" key="4">
    <source>
        <dbReference type="EMBL" id="OBA20488.1"/>
    </source>
</evidence>